<dbReference type="PROSITE" id="PS51257">
    <property type="entry name" value="PROKAR_LIPOPROTEIN"/>
    <property type="match status" value="1"/>
</dbReference>
<dbReference type="SMART" id="SM00062">
    <property type="entry name" value="PBPb"/>
    <property type="match status" value="1"/>
</dbReference>
<dbReference type="Gene3D" id="3.40.190.10">
    <property type="entry name" value="Periplasmic binding protein-like II"/>
    <property type="match status" value="2"/>
</dbReference>
<evidence type="ECO:0000259" key="2">
    <source>
        <dbReference type="SMART" id="SM00062"/>
    </source>
</evidence>
<evidence type="ECO:0000256" key="1">
    <source>
        <dbReference type="ARBA" id="ARBA00022729"/>
    </source>
</evidence>
<feature type="domain" description="Solute-binding protein family 3/N-terminal" evidence="2">
    <location>
        <begin position="71"/>
        <end position="297"/>
    </location>
</feature>
<dbReference type="PANTHER" id="PTHR35936">
    <property type="entry name" value="MEMBRANE-BOUND LYTIC MUREIN TRANSGLYCOSYLASE F"/>
    <property type="match status" value="1"/>
</dbReference>
<dbReference type="EMBL" id="VSSQ01003298">
    <property type="protein sequence ID" value="MPM20044.1"/>
    <property type="molecule type" value="Genomic_DNA"/>
</dbReference>
<accession>A0A644Y1D1</accession>
<dbReference type="PANTHER" id="PTHR35936:SF17">
    <property type="entry name" value="ARGININE-BINDING EXTRACELLULAR PROTEIN ARTP"/>
    <property type="match status" value="1"/>
</dbReference>
<dbReference type="SUPFAM" id="SSF53850">
    <property type="entry name" value="Periplasmic binding protein-like II"/>
    <property type="match status" value="1"/>
</dbReference>
<sequence>MKKMFALLMALTMTASLLAGCGSSAEPTASTASTAVSASASGAAYDTGMPELDSILNSATGRLADILAAGKITCVSEVAFAPYEFVDPDISNEQDSYVGSDMELARYIASCLGVDLEIDNVVWDAVATGVQDGKYDMAISGMLYTEERAEAMDLSDIYVTDETNVQTFIVPEDKVGDYTQLSDFDGKRIAYQMGTVQQELVNSQLKNPVTSEFSNVQDAVLALQSGKCDAVAIAYQVGLPMVEANKDLVISDVNFSYDKNGLVVACKKGESDLVAAINVIVADEISKGLYTEWTAAAQSRVQELGL</sequence>
<proteinExistence type="predicted"/>
<name>A0A644Y1D1_9ZZZZ</name>
<evidence type="ECO:0000313" key="3">
    <source>
        <dbReference type="EMBL" id="MPM20044.1"/>
    </source>
</evidence>
<organism evidence="3">
    <name type="scientific">bioreactor metagenome</name>
    <dbReference type="NCBI Taxonomy" id="1076179"/>
    <lineage>
        <taxon>unclassified sequences</taxon>
        <taxon>metagenomes</taxon>
        <taxon>ecological metagenomes</taxon>
    </lineage>
</organism>
<gene>
    <name evidence="3" type="ORF">SDC9_66471</name>
</gene>
<protein>
    <recommendedName>
        <fullName evidence="2">Solute-binding protein family 3/N-terminal domain-containing protein</fullName>
    </recommendedName>
</protein>
<dbReference type="Pfam" id="PF00497">
    <property type="entry name" value="SBP_bac_3"/>
    <property type="match status" value="1"/>
</dbReference>
<reference evidence="3" key="1">
    <citation type="submission" date="2019-08" db="EMBL/GenBank/DDBJ databases">
        <authorList>
            <person name="Kucharzyk K."/>
            <person name="Murdoch R.W."/>
            <person name="Higgins S."/>
            <person name="Loffler F."/>
        </authorList>
    </citation>
    <scope>NUCLEOTIDE SEQUENCE</scope>
</reference>
<comment type="caution">
    <text evidence="3">The sequence shown here is derived from an EMBL/GenBank/DDBJ whole genome shotgun (WGS) entry which is preliminary data.</text>
</comment>
<keyword evidence="1" id="KW-0732">Signal</keyword>
<dbReference type="InterPro" id="IPR001638">
    <property type="entry name" value="Solute-binding_3/MltF_N"/>
</dbReference>
<dbReference type="AlphaFoldDB" id="A0A644Y1D1"/>